<keyword evidence="2" id="KW-1185">Reference proteome</keyword>
<dbReference type="GeneID" id="112692054"/>
<evidence type="ECO:0000313" key="3">
    <source>
        <dbReference type="RefSeq" id="XP_025422360.1"/>
    </source>
</evidence>
<reference evidence="3" key="2">
    <citation type="submission" date="2025-04" db="UniProtKB">
        <authorList>
            <consortium name="RefSeq"/>
        </authorList>
    </citation>
    <scope>IDENTIFICATION</scope>
    <source>
        <tissue evidence="3">Whole body</tissue>
    </source>
</reference>
<dbReference type="AlphaFoldDB" id="A0A2S2QRM7"/>
<dbReference type="OrthoDB" id="6591503at2759"/>
<name>A0A2S2QRM7_9HEMI</name>
<dbReference type="EMBL" id="GGMS01011178">
    <property type="protein sequence ID" value="MBY80381.1"/>
    <property type="molecule type" value="Transcribed_RNA"/>
</dbReference>
<protein>
    <submittedName>
        <fullName evidence="3">Uncharacterized protein LOC112692054</fullName>
    </submittedName>
</protein>
<evidence type="ECO:0000313" key="2">
    <source>
        <dbReference type="Proteomes" id="UP000694846"/>
    </source>
</evidence>
<gene>
    <name evidence="3" type="primary">LOC112692054</name>
    <name evidence="1" type="ORF">g.145340</name>
</gene>
<organism evidence="1">
    <name type="scientific">Sipha flava</name>
    <name type="common">yellow sugarcane aphid</name>
    <dbReference type="NCBI Taxonomy" id="143950"/>
    <lineage>
        <taxon>Eukaryota</taxon>
        <taxon>Metazoa</taxon>
        <taxon>Ecdysozoa</taxon>
        <taxon>Arthropoda</taxon>
        <taxon>Hexapoda</taxon>
        <taxon>Insecta</taxon>
        <taxon>Pterygota</taxon>
        <taxon>Neoptera</taxon>
        <taxon>Paraneoptera</taxon>
        <taxon>Hemiptera</taxon>
        <taxon>Sternorrhyncha</taxon>
        <taxon>Aphidomorpha</taxon>
        <taxon>Aphidoidea</taxon>
        <taxon>Aphididae</taxon>
        <taxon>Sipha</taxon>
    </lineage>
</organism>
<dbReference type="RefSeq" id="XP_025422360.1">
    <property type="nucleotide sequence ID" value="XM_025566575.1"/>
</dbReference>
<dbReference type="Proteomes" id="UP000694846">
    <property type="component" value="Unplaced"/>
</dbReference>
<evidence type="ECO:0000313" key="1">
    <source>
        <dbReference type="EMBL" id="MBY80381.1"/>
    </source>
</evidence>
<proteinExistence type="predicted"/>
<accession>A0A2S2QRM7</accession>
<reference evidence="1" key="1">
    <citation type="submission" date="2018-04" db="EMBL/GenBank/DDBJ databases">
        <title>Transcriptome assembly of Sipha flava.</title>
        <authorList>
            <person name="Scully E.D."/>
            <person name="Geib S.M."/>
            <person name="Palmer N.A."/>
            <person name="Koch K."/>
            <person name="Bradshaw J."/>
            <person name="Heng-Moss T."/>
            <person name="Sarath G."/>
        </authorList>
    </citation>
    <scope>NUCLEOTIDE SEQUENCE</scope>
</reference>
<sequence length="154" mass="17589">MIYLTYNTYGDLSDLPKFIQGRVMRESSVCGSVEGNYSCQKTKIITTSISNKHIIVELIKWEGDDINYSMQTSPQFNIKLEDIPQIIVCSNETMELRGIGCYRPGLSCLRMAVGHYCAVCKRGNSWELFDDMKKHSTQMKSTTIVLCEYLVYTI</sequence>